<evidence type="ECO:0000313" key="2">
    <source>
        <dbReference type="Proteomes" id="UP000295680"/>
    </source>
</evidence>
<dbReference type="AlphaFoldDB" id="A0A4V2S5P3"/>
<reference evidence="1 2" key="1">
    <citation type="submission" date="2019-03" db="EMBL/GenBank/DDBJ databases">
        <title>Genomic Encyclopedia of Type Strains, Phase IV (KMG-IV): sequencing the most valuable type-strain genomes for metagenomic binning, comparative biology and taxonomic classification.</title>
        <authorList>
            <person name="Goeker M."/>
        </authorList>
    </citation>
    <scope>NUCLEOTIDE SEQUENCE [LARGE SCALE GENOMIC DNA]</scope>
    <source>
        <strain evidence="1 2">DSM 45934</strain>
    </source>
</reference>
<protein>
    <submittedName>
        <fullName evidence="1">Uncharacterized protein</fullName>
    </submittedName>
</protein>
<dbReference type="OrthoDB" id="3628080at2"/>
<name>A0A4V2S5P3_9PSEU</name>
<dbReference type="EMBL" id="SLWS01000011">
    <property type="protein sequence ID" value="TCO52960.1"/>
    <property type="molecule type" value="Genomic_DNA"/>
</dbReference>
<dbReference type="Proteomes" id="UP000295680">
    <property type="component" value="Unassembled WGS sequence"/>
</dbReference>
<accession>A0A4V2S5P3</accession>
<gene>
    <name evidence="1" type="ORF">EV192_111154</name>
</gene>
<proteinExistence type="predicted"/>
<evidence type="ECO:0000313" key="1">
    <source>
        <dbReference type="EMBL" id="TCO52960.1"/>
    </source>
</evidence>
<sequence>MLGEFRGLGFDPAPGSPDAVMAASERCRTAADRIPRLPPNVHEWWTGIAASALHDQLGGQPAQLTSAQQVLRGTADVLDEWAATLLDDRRRAEQLDRHAVNLRRAIAAAQDTVDSAHTAAQLSADPGIEADRHRAARRHQSLSEELDGVLNAARELKREHLAAAHEVTERLRALAPGDDLVAVPPQPQPPALAEILAAQSRLATELAAVLPRARSARAEPASAAGAFAAALTEGPPTA</sequence>
<dbReference type="RefSeq" id="WP_132123930.1">
    <property type="nucleotide sequence ID" value="NZ_SLWS01000011.1"/>
</dbReference>
<keyword evidence="2" id="KW-1185">Reference proteome</keyword>
<comment type="caution">
    <text evidence="1">The sequence shown here is derived from an EMBL/GenBank/DDBJ whole genome shotgun (WGS) entry which is preliminary data.</text>
</comment>
<organism evidence="1 2">
    <name type="scientific">Actinocrispum wychmicini</name>
    <dbReference type="NCBI Taxonomy" id="1213861"/>
    <lineage>
        <taxon>Bacteria</taxon>
        <taxon>Bacillati</taxon>
        <taxon>Actinomycetota</taxon>
        <taxon>Actinomycetes</taxon>
        <taxon>Pseudonocardiales</taxon>
        <taxon>Pseudonocardiaceae</taxon>
        <taxon>Actinocrispum</taxon>
    </lineage>
</organism>